<proteinExistence type="predicted"/>
<name>A0A1W2CFI8_9FLAO</name>
<accession>A0A1W2CFI8</accession>
<organism evidence="2 3">
    <name type="scientific">Moheibacter sediminis</name>
    <dbReference type="NCBI Taxonomy" id="1434700"/>
    <lineage>
        <taxon>Bacteria</taxon>
        <taxon>Pseudomonadati</taxon>
        <taxon>Bacteroidota</taxon>
        <taxon>Flavobacteriia</taxon>
        <taxon>Flavobacteriales</taxon>
        <taxon>Weeksellaceae</taxon>
        <taxon>Moheibacter</taxon>
    </lineage>
</organism>
<keyword evidence="1" id="KW-1133">Transmembrane helix</keyword>
<dbReference type="Proteomes" id="UP000192393">
    <property type="component" value="Unassembled WGS sequence"/>
</dbReference>
<gene>
    <name evidence="2" type="ORF">SAMN06296427_11029</name>
</gene>
<evidence type="ECO:0000256" key="1">
    <source>
        <dbReference type="SAM" id="Phobius"/>
    </source>
</evidence>
<feature type="transmembrane region" description="Helical" evidence="1">
    <location>
        <begin position="49"/>
        <end position="74"/>
    </location>
</feature>
<sequence>MGEVLTELFTGFILEGSLGRNIRFIFFKLFGKNYIKEELSNEYGKKQKIFNGLIVLLFLITICFIIFMFFYLIFGNH</sequence>
<dbReference type="AlphaFoldDB" id="A0A1W2CFI8"/>
<dbReference type="EMBL" id="FWXS01000010">
    <property type="protein sequence ID" value="SMC84017.1"/>
    <property type="molecule type" value="Genomic_DNA"/>
</dbReference>
<keyword evidence="1" id="KW-0812">Transmembrane</keyword>
<evidence type="ECO:0000313" key="3">
    <source>
        <dbReference type="Proteomes" id="UP000192393"/>
    </source>
</evidence>
<keyword evidence="1" id="KW-0472">Membrane</keyword>
<keyword evidence="3" id="KW-1185">Reference proteome</keyword>
<reference evidence="2 3" key="1">
    <citation type="submission" date="2017-04" db="EMBL/GenBank/DDBJ databases">
        <authorList>
            <person name="Afonso C.L."/>
            <person name="Miller P.J."/>
            <person name="Scott M.A."/>
            <person name="Spackman E."/>
            <person name="Goraichik I."/>
            <person name="Dimitrov K.M."/>
            <person name="Suarez D.L."/>
            <person name="Swayne D.E."/>
        </authorList>
    </citation>
    <scope>NUCLEOTIDE SEQUENCE [LARGE SCALE GENOMIC DNA]</scope>
    <source>
        <strain evidence="2 3">CGMCC 1.12708</strain>
    </source>
</reference>
<evidence type="ECO:0000313" key="2">
    <source>
        <dbReference type="EMBL" id="SMC84017.1"/>
    </source>
</evidence>
<protein>
    <submittedName>
        <fullName evidence="2">Uncharacterized protein</fullName>
    </submittedName>
</protein>
<dbReference type="STRING" id="1434700.SAMN06296427_11029"/>